<organism evidence="2 3">
    <name type="scientific">Methylobacterium goesingense</name>
    <dbReference type="NCBI Taxonomy" id="243690"/>
    <lineage>
        <taxon>Bacteria</taxon>
        <taxon>Pseudomonadati</taxon>
        <taxon>Pseudomonadota</taxon>
        <taxon>Alphaproteobacteria</taxon>
        <taxon>Hyphomicrobiales</taxon>
        <taxon>Methylobacteriaceae</taxon>
        <taxon>Methylobacterium</taxon>
    </lineage>
</organism>
<keyword evidence="3" id="KW-1185">Reference proteome</keyword>
<name>A0ABV2L9B7_9HYPH</name>
<sequence>MRPTPLIALVAALLLPGWSAARAVEMPVPPPAGTAPGTPVPIQTFPLTRVVPKGEARAIAFFSYLYPDCASQGPVVARILEPPRHGTVTFAETDSFPRYAAGSPLAACSAKRVPGLRMTHEAEENFEGLDTYRILLINPDGTAAEYDVKVWVR</sequence>
<dbReference type="EMBL" id="JBEPMM010000015">
    <property type="protein sequence ID" value="MET3694444.1"/>
    <property type="molecule type" value="Genomic_DNA"/>
</dbReference>
<evidence type="ECO:0000256" key="1">
    <source>
        <dbReference type="SAM" id="SignalP"/>
    </source>
</evidence>
<dbReference type="RefSeq" id="WP_238276049.1">
    <property type="nucleotide sequence ID" value="NZ_BPQL01000012.1"/>
</dbReference>
<evidence type="ECO:0000313" key="3">
    <source>
        <dbReference type="Proteomes" id="UP001549145"/>
    </source>
</evidence>
<comment type="caution">
    <text evidence="2">The sequence shown here is derived from an EMBL/GenBank/DDBJ whole genome shotgun (WGS) entry which is preliminary data.</text>
</comment>
<keyword evidence="1" id="KW-0732">Signal</keyword>
<proteinExistence type="predicted"/>
<dbReference type="Proteomes" id="UP001549145">
    <property type="component" value="Unassembled WGS sequence"/>
</dbReference>
<feature type="signal peptide" evidence="1">
    <location>
        <begin position="1"/>
        <end position="23"/>
    </location>
</feature>
<accession>A0ABV2L9B7</accession>
<reference evidence="2 3" key="1">
    <citation type="submission" date="2024-06" db="EMBL/GenBank/DDBJ databases">
        <title>Genomic Encyclopedia of Type Strains, Phase IV (KMG-IV): sequencing the most valuable type-strain genomes for metagenomic binning, comparative biology and taxonomic classification.</title>
        <authorList>
            <person name="Goeker M."/>
        </authorList>
    </citation>
    <scope>NUCLEOTIDE SEQUENCE [LARGE SCALE GENOMIC DNA]</scope>
    <source>
        <strain evidence="2 3">DSM 21331</strain>
    </source>
</reference>
<gene>
    <name evidence="2" type="ORF">ABID43_004006</name>
</gene>
<feature type="chain" id="PRO_5046475168" evidence="1">
    <location>
        <begin position="24"/>
        <end position="153"/>
    </location>
</feature>
<protein>
    <submittedName>
        <fullName evidence="2">Uncharacterized protein</fullName>
    </submittedName>
</protein>
<evidence type="ECO:0000313" key="2">
    <source>
        <dbReference type="EMBL" id="MET3694444.1"/>
    </source>
</evidence>